<sequence length="85" mass="9452">MKKLQVTIMLDMEVPDAWTLFEHPDGLTVLDIGDGKFMDITYIPMTTSEAQSGATWSSAGQDEFISSVLDMIQGEETVMEMMSVQ</sequence>
<name>A0A1J5QI50_9ZZZZ</name>
<dbReference type="EMBL" id="MLJW01000723">
    <property type="protein sequence ID" value="OIQ83217.1"/>
    <property type="molecule type" value="Genomic_DNA"/>
</dbReference>
<gene>
    <name evidence="1" type="ORF">GALL_349800</name>
</gene>
<organism evidence="1">
    <name type="scientific">mine drainage metagenome</name>
    <dbReference type="NCBI Taxonomy" id="410659"/>
    <lineage>
        <taxon>unclassified sequences</taxon>
        <taxon>metagenomes</taxon>
        <taxon>ecological metagenomes</taxon>
    </lineage>
</organism>
<proteinExistence type="predicted"/>
<accession>A0A1J5QI50</accession>
<reference evidence="1" key="1">
    <citation type="submission" date="2016-10" db="EMBL/GenBank/DDBJ databases">
        <title>Sequence of Gallionella enrichment culture.</title>
        <authorList>
            <person name="Poehlein A."/>
            <person name="Muehling M."/>
            <person name="Daniel R."/>
        </authorList>
    </citation>
    <scope>NUCLEOTIDE SEQUENCE</scope>
</reference>
<protein>
    <submittedName>
        <fullName evidence="1">Uncharacterized protein</fullName>
    </submittedName>
</protein>
<evidence type="ECO:0000313" key="1">
    <source>
        <dbReference type="EMBL" id="OIQ83217.1"/>
    </source>
</evidence>
<comment type="caution">
    <text evidence="1">The sequence shown here is derived from an EMBL/GenBank/DDBJ whole genome shotgun (WGS) entry which is preliminary data.</text>
</comment>
<dbReference type="AlphaFoldDB" id="A0A1J5QI50"/>